<sequence>MVDALHQLWHSTMAVVVAASYYVLIHCTNALALAEGSSSFYFSFQGPLHPYFHHQLRTSITTKSGFDPETLDRGGPVPYNCHGVGLVSSISDGHGVGVAGKIIGHDAGHIGGIVGL</sequence>
<gene>
    <name evidence="2" type="ORF">GOP47_0014808</name>
</gene>
<dbReference type="AlphaFoldDB" id="A0A9D4ZEK8"/>
<reference evidence="2" key="1">
    <citation type="submission" date="2021-01" db="EMBL/GenBank/DDBJ databases">
        <title>Adiantum capillus-veneris genome.</title>
        <authorList>
            <person name="Fang Y."/>
            <person name="Liao Q."/>
        </authorList>
    </citation>
    <scope>NUCLEOTIDE SEQUENCE</scope>
    <source>
        <strain evidence="2">H3</strain>
        <tissue evidence="2">Leaf</tissue>
    </source>
</reference>
<accession>A0A9D4ZEK8</accession>
<keyword evidence="1" id="KW-1133">Transmembrane helix</keyword>
<name>A0A9D4ZEK8_ADICA</name>
<organism evidence="2 3">
    <name type="scientific">Adiantum capillus-veneris</name>
    <name type="common">Maidenhair fern</name>
    <dbReference type="NCBI Taxonomy" id="13818"/>
    <lineage>
        <taxon>Eukaryota</taxon>
        <taxon>Viridiplantae</taxon>
        <taxon>Streptophyta</taxon>
        <taxon>Embryophyta</taxon>
        <taxon>Tracheophyta</taxon>
        <taxon>Polypodiopsida</taxon>
        <taxon>Polypodiidae</taxon>
        <taxon>Polypodiales</taxon>
        <taxon>Pteridineae</taxon>
        <taxon>Pteridaceae</taxon>
        <taxon>Vittarioideae</taxon>
        <taxon>Adiantum</taxon>
    </lineage>
</organism>
<feature type="transmembrane region" description="Helical" evidence="1">
    <location>
        <begin position="12"/>
        <end position="34"/>
    </location>
</feature>
<dbReference type="Proteomes" id="UP000886520">
    <property type="component" value="Chromosome 14"/>
</dbReference>
<evidence type="ECO:0000313" key="3">
    <source>
        <dbReference type="Proteomes" id="UP000886520"/>
    </source>
</evidence>
<dbReference type="EMBL" id="JABFUD020000014">
    <property type="protein sequence ID" value="KAI5070465.1"/>
    <property type="molecule type" value="Genomic_DNA"/>
</dbReference>
<evidence type="ECO:0000313" key="2">
    <source>
        <dbReference type="EMBL" id="KAI5070465.1"/>
    </source>
</evidence>
<keyword evidence="1" id="KW-0812">Transmembrane</keyword>
<protein>
    <submittedName>
        <fullName evidence="2">Uncharacterized protein</fullName>
    </submittedName>
</protein>
<comment type="caution">
    <text evidence="2">The sequence shown here is derived from an EMBL/GenBank/DDBJ whole genome shotgun (WGS) entry which is preliminary data.</text>
</comment>
<proteinExistence type="predicted"/>
<keyword evidence="1" id="KW-0472">Membrane</keyword>
<evidence type="ECO:0000256" key="1">
    <source>
        <dbReference type="SAM" id="Phobius"/>
    </source>
</evidence>
<keyword evidence="3" id="KW-1185">Reference proteome</keyword>